<protein>
    <submittedName>
        <fullName evidence="1">Uncharacterized protein</fullName>
    </submittedName>
</protein>
<reference evidence="2" key="1">
    <citation type="journal article" date="2019" name="Int. J. Syst. Evol. Microbiol.">
        <title>The Global Catalogue of Microorganisms (GCM) 10K type strain sequencing project: providing services to taxonomists for standard genome sequencing and annotation.</title>
        <authorList>
            <consortium name="The Broad Institute Genomics Platform"/>
            <consortium name="The Broad Institute Genome Sequencing Center for Infectious Disease"/>
            <person name="Wu L."/>
            <person name="Ma J."/>
        </authorList>
    </citation>
    <scope>NUCLEOTIDE SEQUENCE [LARGE SCALE GENOMIC DNA]</scope>
    <source>
        <strain evidence="2">DT72</strain>
    </source>
</reference>
<organism evidence="1 2">
    <name type="scientific">Rhodococcus gannanensis</name>
    <dbReference type="NCBI Taxonomy" id="1960308"/>
    <lineage>
        <taxon>Bacteria</taxon>
        <taxon>Bacillati</taxon>
        <taxon>Actinomycetota</taxon>
        <taxon>Actinomycetes</taxon>
        <taxon>Mycobacteriales</taxon>
        <taxon>Nocardiaceae</taxon>
        <taxon>Rhodococcus</taxon>
    </lineage>
</organism>
<keyword evidence="2" id="KW-1185">Reference proteome</keyword>
<comment type="caution">
    <text evidence="1">The sequence shown here is derived from an EMBL/GenBank/DDBJ whole genome shotgun (WGS) entry which is preliminary data.</text>
</comment>
<dbReference type="EMBL" id="JBHUFB010000010">
    <property type="protein sequence ID" value="MFD1812939.1"/>
    <property type="molecule type" value="Genomic_DNA"/>
</dbReference>
<proteinExistence type="predicted"/>
<evidence type="ECO:0000313" key="2">
    <source>
        <dbReference type="Proteomes" id="UP001597286"/>
    </source>
</evidence>
<dbReference type="RefSeq" id="WP_378485450.1">
    <property type="nucleotide sequence ID" value="NZ_JBHUFB010000010.1"/>
</dbReference>
<accession>A0ABW4P4P8</accession>
<evidence type="ECO:0000313" key="1">
    <source>
        <dbReference type="EMBL" id="MFD1812939.1"/>
    </source>
</evidence>
<sequence>MRTIVRGFWGPRPESLDEVADRWLATLTAIDELLPGAGWQHVHASGPPTALPPERAPLLGALRAAEAAEGWSDVIGTGLRLIRTTTAGGEIEVSGLAGGAPEYLLQSLVIGITSPDGVALPEARLLAAVVLAWEPDFGDVTDDDILDALEDDGGFAVDDPAIGRLAYLSARRGARLPDDLGAARREALVGGVVVATSGGPDAVVRVAGLLRDAGVLQPLPRPMDRALW</sequence>
<dbReference type="Proteomes" id="UP001597286">
    <property type="component" value="Unassembled WGS sequence"/>
</dbReference>
<name>A0ABW4P4P8_9NOCA</name>
<gene>
    <name evidence="1" type="ORF">ACFSJG_11990</name>
</gene>